<name>A0A3N4LUJ5_9PEZI</name>
<dbReference type="InParanoid" id="A0A3N4LUJ5"/>
<keyword evidence="7" id="KW-1185">Reference proteome</keyword>
<sequence>MPYSLQPALRRTILSSKSLKPTSSAATQTRHARVLPTQIFSPSQCNRFLGTTSTDAHAQVLDKYKAKLEEKMKAEGVTTYTDLRKKYASKIDSLEHDSTLPPIPSDLLPSSSISTPSSPHTPIIPPPRSAHNTTSPPPGVKTLSSYMDLPKLSPLPPPQIEYLWRLRHSSTPTSLCACIPTGTFRRLLSHAKVHPMFILPLPRPGGTIEMHFLQWTYPHKDVVTVLFTSLAAYKLHGEFAVPHTTLTHHLELMDEKGLVLAQGGVVKDRGLSVEEGRWLVMALQKFYGADPADEEGKRRIELLEQFTEGGEKFRVEDIIAEVQRL</sequence>
<dbReference type="InterPro" id="IPR010591">
    <property type="entry name" value="ATP11"/>
</dbReference>
<dbReference type="EMBL" id="ML121540">
    <property type="protein sequence ID" value="RPB24872.1"/>
    <property type="molecule type" value="Genomic_DNA"/>
</dbReference>
<dbReference type="GO" id="GO:0005739">
    <property type="term" value="C:mitochondrion"/>
    <property type="evidence" value="ECO:0007669"/>
    <property type="project" value="UniProtKB-SubCell"/>
</dbReference>
<feature type="region of interest" description="Disordered" evidence="5">
    <location>
        <begin position="95"/>
        <end position="138"/>
    </location>
</feature>
<dbReference type="FunCoup" id="A0A3N4LUJ5">
    <property type="interactions" value="313"/>
</dbReference>
<dbReference type="OrthoDB" id="16535at2759"/>
<dbReference type="PANTHER" id="PTHR13126:SF0">
    <property type="entry name" value="ATP SYNTHASE MITOCHONDRIAL F1 COMPLEX ASSEMBLY FACTOR 1"/>
    <property type="match status" value="1"/>
</dbReference>
<evidence type="ECO:0000256" key="4">
    <source>
        <dbReference type="ARBA" id="ARBA00023128"/>
    </source>
</evidence>
<feature type="compositionally biased region" description="Low complexity" evidence="5">
    <location>
        <begin position="105"/>
        <end position="121"/>
    </location>
</feature>
<dbReference type="Proteomes" id="UP000267821">
    <property type="component" value="Unassembled WGS sequence"/>
</dbReference>
<evidence type="ECO:0000313" key="6">
    <source>
        <dbReference type="EMBL" id="RPB24872.1"/>
    </source>
</evidence>
<dbReference type="GO" id="GO:0033615">
    <property type="term" value="P:mitochondrial proton-transporting ATP synthase complex assembly"/>
    <property type="evidence" value="ECO:0007669"/>
    <property type="project" value="TreeGrafter"/>
</dbReference>
<dbReference type="PANTHER" id="PTHR13126">
    <property type="entry name" value="CHAPERONE ATP11"/>
    <property type="match status" value="1"/>
</dbReference>
<evidence type="ECO:0000256" key="2">
    <source>
        <dbReference type="ARBA" id="ARBA00009116"/>
    </source>
</evidence>
<proteinExistence type="inferred from homology"/>
<accession>A0A3N4LUJ5</accession>
<reference evidence="6 7" key="1">
    <citation type="journal article" date="2018" name="Nat. Ecol. Evol.">
        <title>Pezizomycetes genomes reveal the molecular basis of ectomycorrhizal truffle lifestyle.</title>
        <authorList>
            <person name="Murat C."/>
            <person name="Payen T."/>
            <person name="Noel B."/>
            <person name="Kuo A."/>
            <person name="Morin E."/>
            <person name="Chen J."/>
            <person name="Kohler A."/>
            <person name="Krizsan K."/>
            <person name="Balestrini R."/>
            <person name="Da Silva C."/>
            <person name="Montanini B."/>
            <person name="Hainaut M."/>
            <person name="Levati E."/>
            <person name="Barry K.W."/>
            <person name="Belfiori B."/>
            <person name="Cichocki N."/>
            <person name="Clum A."/>
            <person name="Dockter R.B."/>
            <person name="Fauchery L."/>
            <person name="Guy J."/>
            <person name="Iotti M."/>
            <person name="Le Tacon F."/>
            <person name="Lindquist E.A."/>
            <person name="Lipzen A."/>
            <person name="Malagnac F."/>
            <person name="Mello A."/>
            <person name="Molinier V."/>
            <person name="Miyauchi S."/>
            <person name="Poulain J."/>
            <person name="Riccioni C."/>
            <person name="Rubini A."/>
            <person name="Sitrit Y."/>
            <person name="Splivallo R."/>
            <person name="Traeger S."/>
            <person name="Wang M."/>
            <person name="Zifcakova L."/>
            <person name="Wipf D."/>
            <person name="Zambonelli A."/>
            <person name="Paolocci F."/>
            <person name="Nowrousian M."/>
            <person name="Ottonello S."/>
            <person name="Baldrian P."/>
            <person name="Spatafora J.W."/>
            <person name="Henrissat B."/>
            <person name="Nagy L.G."/>
            <person name="Aury J.M."/>
            <person name="Wincker P."/>
            <person name="Grigoriev I.V."/>
            <person name="Bonfante P."/>
            <person name="Martin F.M."/>
        </authorList>
    </citation>
    <scope>NUCLEOTIDE SEQUENCE [LARGE SCALE GENOMIC DNA]</scope>
    <source>
        <strain evidence="6 7">ATCC MYA-4762</strain>
    </source>
</reference>
<comment type="subcellular location">
    <subcellularLocation>
        <location evidence="1">Mitochondrion</location>
    </subcellularLocation>
</comment>
<dbReference type="AlphaFoldDB" id="A0A3N4LUJ5"/>
<keyword evidence="4" id="KW-0496">Mitochondrion</keyword>
<organism evidence="6 7">
    <name type="scientific">Terfezia boudieri ATCC MYA-4762</name>
    <dbReference type="NCBI Taxonomy" id="1051890"/>
    <lineage>
        <taxon>Eukaryota</taxon>
        <taxon>Fungi</taxon>
        <taxon>Dikarya</taxon>
        <taxon>Ascomycota</taxon>
        <taxon>Pezizomycotina</taxon>
        <taxon>Pezizomycetes</taxon>
        <taxon>Pezizales</taxon>
        <taxon>Pezizaceae</taxon>
        <taxon>Terfezia</taxon>
    </lineage>
</organism>
<evidence type="ECO:0000256" key="5">
    <source>
        <dbReference type="SAM" id="MobiDB-lite"/>
    </source>
</evidence>
<dbReference type="Pfam" id="PF06644">
    <property type="entry name" value="ATP11"/>
    <property type="match status" value="1"/>
</dbReference>
<evidence type="ECO:0000256" key="3">
    <source>
        <dbReference type="ARBA" id="ARBA00022946"/>
    </source>
</evidence>
<evidence type="ECO:0000313" key="7">
    <source>
        <dbReference type="Proteomes" id="UP000267821"/>
    </source>
</evidence>
<comment type="similarity">
    <text evidence="2">Belongs to the ATP11 family.</text>
</comment>
<evidence type="ECO:0000256" key="1">
    <source>
        <dbReference type="ARBA" id="ARBA00004173"/>
    </source>
</evidence>
<dbReference type="STRING" id="1051890.A0A3N4LUJ5"/>
<protein>
    <submittedName>
        <fullName evidence="6">ATP11-domain-containing protein</fullName>
    </submittedName>
</protein>
<keyword evidence="3" id="KW-0809">Transit peptide</keyword>
<gene>
    <name evidence="6" type="ORF">L211DRAFT_867742</name>
</gene>